<feature type="transmembrane region" description="Helical" evidence="6">
    <location>
        <begin position="226"/>
        <end position="248"/>
    </location>
</feature>
<keyword evidence="2" id="KW-1003">Cell membrane</keyword>
<comment type="caution">
    <text evidence="7">The sequence shown here is derived from an EMBL/GenBank/DDBJ whole genome shotgun (WGS) entry which is preliminary data.</text>
</comment>
<proteinExistence type="predicted"/>
<comment type="subcellular location">
    <subcellularLocation>
        <location evidence="1">Cell membrane</location>
        <topology evidence="1">Multi-pass membrane protein</topology>
    </subcellularLocation>
</comment>
<keyword evidence="3 6" id="KW-0812">Transmembrane</keyword>
<feature type="transmembrane region" description="Helical" evidence="6">
    <location>
        <begin position="63"/>
        <end position="81"/>
    </location>
</feature>
<evidence type="ECO:0000256" key="6">
    <source>
        <dbReference type="SAM" id="Phobius"/>
    </source>
</evidence>
<evidence type="ECO:0000313" key="7">
    <source>
        <dbReference type="EMBL" id="POS02976.1"/>
    </source>
</evidence>
<feature type="transmembrane region" description="Helical" evidence="6">
    <location>
        <begin position="93"/>
        <end position="115"/>
    </location>
</feature>
<dbReference type="InterPro" id="IPR002797">
    <property type="entry name" value="Polysacc_synth"/>
</dbReference>
<keyword evidence="4 6" id="KW-1133">Transmembrane helix</keyword>
<evidence type="ECO:0000313" key="8">
    <source>
        <dbReference type="Proteomes" id="UP000237056"/>
    </source>
</evidence>
<dbReference type="PANTHER" id="PTHR30250">
    <property type="entry name" value="PST FAMILY PREDICTED COLANIC ACID TRANSPORTER"/>
    <property type="match status" value="1"/>
</dbReference>
<dbReference type="EMBL" id="PQNY01000001">
    <property type="protein sequence ID" value="POS02976.1"/>
    <property type="molecule type" value="Genomic_DNA"/>
</dbReference>
<dbReference type="PANTHER" id="PTHR30250:SF11">
    <property type="entry name" value="O-ANTIGEN TRANSPORTER-RELATED"/>
    <property type="match status" value="1"/>
</dbReference>
<keyword evidence="5 6" id="KW-0472">Membrane</keyword>
<dbReference type="Pfam" id="PF01943">
    <property type="entry name" value="Polysacc_synt"/>
    <property type="match status" value="1"/>
</dbReference>
<dbReference type="AlphaFoldDB" id="A0A2S4NB90"/>
<organism evidence="7 8">
    <name type="scientific">Flavobacterium croceum DSM 17960</name>
    <dbReference type="NCBI Taxonomy" id="1121886"/>
    <lineage>
        <taxon>Bacteria</taxon>
        <taxon>Pseudomonadati</taxon>
        <taxon>Bacteroidota</taxon>
        <taxon>Flavobacteriia</taxon>
        <taxon>Flavobacteriales</taxon>
        <taxon>Flavobacteriaceae</taxon>
        <taxon>Flavobacterium</taxon>
    </lineage>
</organism>
<evidence type="ECO:0000256" key="2">
    <source>
        <dbReference type="ARBA" id="ARBA00022475"/>
    </source>
</evidence>
<dbReference type="RefSeq" id="WP_169929233.1">
    <property type="nucleotide sequence ID" value="NZ_PQNY01000001.1"/>
</dbReference>
<sequence>MGQILKKNKISKINKKSAYNFLNIAIIKLLNIFSKVFVVGYLIRTLGDLNYGVLTWVDSIIQYFIIFINFGFDLYAAKYIVETENNQYKKNQIISSIYYIKSFIFFVSFILMSLMTFNQQIYIYKDLLFLMLLFAIGEILNPLWYFQGVEKMHKITVTTTIGKVLLLLATLFFIKKQNDTIYYILFLVSINALTGYVGYYLMKKDCNFKFIRVPIGNLKKYFKESYLFFLGRMSMFTFNLGTVFLIGYSFQKELVSIYDISIKIIFIFIIPYEVLQQALFPILVKGTSNKVIKNLILFTLLSSVIITISILLFSKHLLILFAGNELLNNLYVLKILTFLIIPVSLSLIYANTIMVAKGFFKEFNSTLIISSIFYIGSLAALYFTNNWSFVNVIVARVVADIFLIGIRMYICRKKIYNEKYT</sequence>
<dbReference type="Proteomes" id="UP000237056">
    <property type="component" value="Unassembled WGS sequence"/>
</dbReference>
<feature type="transmembrane region" description="Helical" evidence="6">
    <location>
        <begin position="180"/>
        <end position="202"/>
    </location>
</feature>
<reference evidence="7 8" key="1">
    <citation type="submission" date="2018-01" db="EMBL/GenBank/DDBJ databases">
        <title>Genomic Encyclopedia of Type Strains, Phase I: the one thousand microbial genomes (KMG-I) project.</title>
        <authorList>
            <person name="Goeker M."/>
        </authorList>
    </citation>
    <scope>NUCLEOTIDE SEQUENCE [LARGE SCALE GENOMIC DNA]</scope>
    <source>
        <strain evidence="7 8">DSM 17960</strain>
    </source>
</reference>
<feature type="transmembrane region" description="Helical" evidence="6">
    <location>
        <begin position="389"/>
        <end position="410"/>
    </location>
</feature>
<protein>
    <submittedName>
        <fullName evidence="7">O-antigen/teichoic acid export membrane protein</fullName>
    </submittedName>
</protein>
<name>A0A2S4NB90_9FLAO</name>
<evidence type="ECO:0000256" key="1">
    <source>
        <dbReference type="ARBA" id="ARBA00004651"/>
    </source>
</evidence>
<feature type="transmembrane region" description="Helical" evidence="6">
    <location>
        <begin position="295"/>
        <end position="319"/>
    </location>
</feature>
<feature type="transmembrane region" description="Helical" evidence="6">
    <location>
        <begin position="155"/>
        <end position="174"/>
    </location>
</feature>
<accession>A0A2S4NB90</accession>
<feature type="transmembrane region" description="Helical" evidence="6">
    <location>
        <begin position="21"/>
        <end position="43"/>
    </location>
</feature>
<evidence type="ECO:0000256" key="3">
    <source>
        <dbReference type="ARBA" id="ARBA00022692"/>
    </source>
</evidence>
<feature type="transmembrane region" description="Helical" evidence="6">
    <location>
        <begin position="127"/>
        <end position="146"/>
    </location>
</feature>
<dbReference type="GO" id="GO:0005886">
    <property type="term" value="C:plasma membrane"/>
    <property type="evidence" value="ECO:0007669"/>
    <property type="project" value="UniProtKB-SubCell"/>
</dbReference>
<dbReference type="InterPro" id="IPR050833">
    <property type="entry name" value="Poly_Biosynth_Transport"/>
</dbReference>
<evidence type="ECO:0000256" key="4">
    <source>
        <dbReference type="ARBA" id="ARBA00022989"/>
    </source>
</evidence>
<feature type="transmembrane region" description="Helical" evidence="6">
    <location>
        <begin position="331"/>
        <end position="351"/>
    </location>
</feature>
<evidence type="ECO:0000256" key="5">
    <source>
        <dbReference type="ARBA" id="ARBA00023136"/>
    </source>
</evidence>
<gene>
    <name evidence="7" type="ORF">Q361_10174</name>
</gene>
<feature type="transmembrane region" description="Helical" evidence="6">
    <location>
        <begin position="260"/>
        <end position="283"/>
    </location>
</feature>
<feature type="transmembrane region" description="Helical" evidence="6">
    <location>
        <begin position="363"/>
        <end position="383"/>
    </location>
</feature>
<keyword evidence="8" id="KW-1185">Reference proteome</keyword>